<dbReference type="Gene3D" id="3.40.630.10">
    <property type="entry name" value="Zn peptidases"/>
    <property type="match status" value="1"/>
</dbReference>
<dbReference type="GO" id="GO:0016788">
    <property type="term" value="F:hydrolase activity, acting on ester bonds"/>
    <property type="evidence" value="ECO:0007669"/>
    <property type="project" value="InterPro"/>
</dbReference>
<gene>
    <name evidence="7" type="ORF">B0I22_1025</name>
</gene>
<proteinExistence type="predicted"/>
<organism evidence="7 8">
    <name type="scientific">Epilithonimonas xixisoli</name>
    <dbReference type="NCBI Taxonomy" id="1476462"/>
    <lineage>
        <taxon>Bacteria</taxon>
        <taxon>Pseudomonadati</taxon>
        <taxon>Bacteroidota</taxon>
        <taxon>Flavobacteriia</taxon>
        <taxon>Flavobacteriales</taxon>
        <taxon>Weeksellaceae</taxon>
        <taxon>Chryseobacterium group</taxon>
        <taxon>Epilithonimonas</taxon>
    </lineage>
</organism>
<dbReference type="PANTHER" id="PTHR37326">
    <property type="entry name" value="BLL3975 PROTEIN"/>
    <property type="match status" value="1"/>
</dbReference>
<feature type="domain" description="Succinylglutamate desuccinylase/Aspartoacylase catalytic" evidence="6">
    <location>
        <begin position="61"/>
        <end position="253"/>
    </location>
</feature>
<dbReference type="OrthoDB" id="9782876at2"/>
<evidence type="ECO:0000256" key="5">
    <source>
        <dbReference type="SAM" id="SignalP"/>
    </source>
</evidence>
<comment type="caution">
    <text evidence="7">The sequence shown here is derived from an EMBL/GenBank/DDBJ whole genome shotgun (WGS) entry which is preliminary data.</text>
</comment>
<keyword evidence="5" id="KW-0732">Signal</keyword>
<reference evidence="7 8" key="1">
    <citation type="submission" date="2019-03" db="EMBL/GenBank/DDBJ databases">
        <title>Genomic Encyclopedia of Type Strains, Phase III (KMG-III): the genomes of soil and plant-associated and newly described type strains.</title>
        <authorList>
            <person name="Whitman W."/>
        </authorList>
    </citation>
    <scope>NUCLEOTIDE SEQUENCE [LARGE SCALE GENOMIC DNA]</scope>
    <source>
        <strain evidence="7 8">CGMCC 1.12802</strain>
    </source>
</reference>
<dbReference type="InterPro" id="IPR055438">
    <property type="entry name" value="AstE_AspA_cat"/>
</dbReference>
<dbReference type="RefSeq" id="WP_133943500.1">
    <property type="nucleotide sequence ID" value="NZ_SOEO01000001.1"/>
</dbReference>
<keyword evidence="3" id="KW-0378">Hydrolase</keyword>
<protein>
    <recommendedName>
        <fullName evidence="6">Succinylglutamate desuccinylase/Aspartoacylase catalytic domain-containing protein</fullName>
    </recommendedName>
</protein>
<dbReference type="PIRSF" id="PIRSF039012">
    <property type="entry name" value="ASP"/>
    <property type="match status" value="1"/>
</dbReference>
<name>A0A4R8IJ41_9FLAO</name>
<evidence type="ECO:0000313" key="8">
    <source>
        <dbReference type="Proteomes" id="UP000295313"/>
    </source>
</evidence>
<dbReference type="GO" id="GO:0046872">
    <property type="term" value="F:metal ion binding"/>
    <property type="evidence" value="ECO:0007669"/>
    <property type="project" value="UniProtKB-KW"/>
</dbReference>
<dbReference type="InterPro" id="IPR043795">
    <property type="entry name" value="N-alpha-Ac-DABA-like"/>
</dbReference>
<dbReference type="AlphaFoldDB" id="A0A4R8IJ41"/>
<accession>A0A4R8IJ41</accession>
<evidence type="ECO:0000256" key="4">
    <source>
        <dbReference type="ARBA" id="ARBA00022833"/>
    </source>
</evidence>
<dbReference type="Pfam" id="PF24827">
    <property type="entry name" value="AstE_AspA_cat"/>
    <property type="match status" value="1"/>
</dbReference>
<dbReference type="InterPro" id="IPR053138">
    <property type="entry name" value="N-alpha-Ac-DABA_deacetylase"/>
</dbReference>
<keyword evidence="2" id="KW-0479">Metal-binding</keyword>
<dbReference type="GO" id="GO:0016811">
    <property type="term" value="F:hydrolase activity, acting on carbon-nitrogen (but not peptide) bonds, in linear amides"/>
    <property type="evidence" value="ECO:0007669"/>
    <property type="project" value="InterPro"/>
</dbReference>
<evidence type="ECO:0000256" key="2">
    <source>
        <dbReference type="ARBA" id="ARBA00022723"/>
    </source>
</evidence>
<dbReference type="EMBL" id="SOEO01000001">
    <property type="protein sequence ID" value="TDX86865.1"/>
    <property type="molecule type" value="Genomic_DNA"/>
</dbReference>
<evidence type="ECO:0000256" key="3">
    <source>
        <dbReference type="ARBA" id="ARBA00022801"/>
    </source>
</evidence>
<evidence type="ECO:0000259" key="6">
    <source>
        <dbReference type="Pfam" id="PF24827"/>
    </source>
</evidence>
<keyword evidence="4" id="KW-0862">Zinc</keyword>
<comment type="cofactor">
    <cofactor evidence="1">
        <name>Zn(2+)</name>
        <dbReference type="ChEBI" id="CHEBI:29105"/>
    </cofactor>
</comment>
<keyword evidence="8" id="KW-1185">Reference proteome</keyword>
<dbReference type="PANTHER" id="PTHR37326:SF1">
    <property type="entry name" value="BLL3975 PROTEIN"/>
    <property type="match status" value="1"/>
</dbReference>
<dbReference type="Proteomes" id="UP000295313">
    <property type="component" value="Unassembled WGS sequence"/>
</dbReference>
<evidence type="ECO:0000313" key="7">
    <source>
        <dbReference type="EMBL" id="TDX86865.1"/>
    </source>
</evidence>
<sequence>MKFYSLLAVFISLSVSAQNLKLKKILSEKETVKDTVFTLQTLDKTASVDMPITVIKGKQKGPTFTIIAGIHGMEYPTIMSLLELRKEIDPKKLRGNLIIIPIVNVTSFYKRTPFVNPIDQLNLNRVFPGNPNGTITEVMADFMTKEIFGVTDVLLDMHGGDVGEDLIPFICYYDNKEFTKQTQLAAKLSEVSGFDTVVSYPYILPADKPAMYSFKQAVRQGIPALSIEIGKLGNWEKSELSFTKNAIFRMMSELKMYDENITRANPVKIRYNQQAYVSVPVQGIFYSDLKAGDSVKKGELIGFINDIFGNKIKEITAPESGVILYKIGTPPVNLGETLLCIGF</sequence>
<feature type="signal peptide" evidence="5">
    <location>
        <begin position="1"/>
        <end position="17"/>
    </location>
</feature>
<evidence type="ECO:0000256" key="1">
    <source>
        <dbReference type="ARBA" id="ARBA00001947"/>
    </source>
</evidence>
<feature type="chain" id="PRO_5020497659" description="Succinylglutamate desuccinylase/Aspartoacylase catalytic domain-containing protein" evidence="5">
    <location>
        <begin position="18"/>
        <end position="343"/>
    </location>
</feature>
<dbReference type="SUPFAM" id="SSF53187">
    <property type="entry name" value="Zn-dependent exopeptidases"/>
    <property type="match status" value="1"/>
</dbReference>